<evidence type="ECO:0000256" key="13">
    <source>
        <dbReference type="ARBA" id="ARBA00056274"/>
    </source>
</evidence>
<reference evidence="19 20" key="1">
    <citation type="submission" date="2018-08" db="EMBL/GenBank/DDBJ databases">
        <title>Isolation, diversity and antifungal activity of Actinobacteria from wheat.</title>
        <authorList>
            <person name="Han C."/>
        </authorList>
    </citation>
    <scope>NUCLEOTIDE SEQUENCE [LARGE SCALE GENOMIC DNA]</scope>
    <source>
        <strain evidence="19 20">NEAU-YY421</strain>
    </source>
</reference>
<dbReference type="AlphaFoldDB" id="A0A372LW89"/>
<dbReference type="GO" id="GO:0016301">
    <property type="term" value="F:kinase activity"/>
    <property type="evidence" value="ECO:0007669"/>
    <property type="project" value="UniProtKB-KW"/>
</dbReference>
<dbReference type="EC" id="3.1.3.16" evidence="1"/>
<keyword evidence="4" id="KW-0479">Metal-binding</keyword>
<dbReference type="Gene3D" id="3.30.450.20">
    <property type="entry name" value="PAS domain"/>
    <property type="match status" value="1"/>
</dbReference>
<dbReference type="InterPro" id="IPR035965">
    <property type="entry name" value="PAS-like_dom_sf"/>
</dbReference>
<evidence type="ECO:0000256" key="2">
    <source>
        <dbReference type="ARBA" id="ARBA00022553"/>
    </source>
</evidence>
<dbReference type="GO" id="GO:0004722">
    <property type="term" value="F:protein serine/threonine phosphatase activity"/>
    <property type="evidence" value="ECO:0007669"/>
    <property type="project" value="UniProtKB-EC"/>
</dbReference>
<evidence type="ECO:0000256" key="14">
    <source>
        <dbReference type="ARBA" id="ARBA00075117"/>
    </source>
</evidence>
<keyword evidence="5" id="KW-0547">Nucleotide-binding</keyword>
<dbReference type="InterPro" id="IPR000014">
    <property type="entry name" value="PAS"/>
</dbReference>
<dbReference type="Gene3D" id="3.30.450.40">
    <property type="match status" value="2"/>
</dbReference>
<proteinExistence type="predicted"/>
<comment type="function">
    <text evidence="13">Primarily acts as an independent SigF regulator that is sensitive to the osmosensory signal, mediating the cross talk of PknD with the SigF regulon. Possesses both phosphatase and kinase activities. The kinase domain functions as a classic anti-sigma factor-like kinase to phosphorylate the anti-anti-sigma factor domain at the canonical regulatory site, and the phosphatase domain antagonizes this activity.</text>
</comment>
<dbReference type="Gene3D" id="3.60.40.10">
    <property type="entry name" value="PPM-type phosphatase domain"/>
    <property type="match status" value="1"/>
</dbReference>
<dbReference type="SMART" id="SM00065">
    <property type="entry name" value="GAF"/>
    <property type="match status" value="2"/>
</dbReference>
<dbReference type="Proteomes" id="UP000263094">
    <property type="component" value="Unassembled WGS sequence"/>
</dbReference>
<dbReference type="SMART" id="SM00091">
    <property type="entry name" value="PAS"/>
    <property type="match status" value="1"/>
</dbReference>
<dbReference type="EMBL" id="QUAK01000239">
    <property type="protein sequence ID" value="RFU82287.1"/>
    <property type="molecule type" value="Genomic_DNA"/>
</dbReference>
<keyword evidence="20" id="KW-1185">Reference proteome</keyword>
<dbReference type="InterPro" id="IPR003018">
    <property type="entry name" value="GAF"/>
</dbReference>
<evidence type="ECO:0000256" key="6">
    <source>
        <dbReference type="ARBA" id="ARBA00022777"/>
    </source>
</evidence>
<dbReference type="OrthoDB" id="118142at2"/>
<evidence type="ECO:0000256" key="12">
    <source>
        <dbReference type="ARBA" id="ARBA00047761"/>
    </source>
</evidence>
<keyword evidence="8" id="KW-0067">ATP-binding</keyword>
<evidence type="ECO:0000259" key="17">
    <source>
        <dbReference type="PROSITE" id="PS50112"/>
    </source>
</evidence>
<feature type="domain" description="PAC" evidence="18">
    <location>
        <begin position="292"/>
        <end position="348"/>
    </location>
</feature>
<keyword evidence="6" id="KW-0418">Kinase</keyword>
<comment type="catalytic activity">
    <reaction evidence="12">
        <text>O-phospho-L-seryl-[protein] + H2O = L-seryl-[protein] + phosphate</text>
        <dbReference type="Rhea" id="RHEA:20629"/>
        <dbReference type="Rhea" id="RHEA-COMP:9863"/>
        <dbReference type="Rhea" id="RHEA-COMP:11604"/>
        <dbReference type="ChEBI" id="CHEBI:15377"/>
        <dbReference type="ChEBI" id="CHEBI:29999"/>
        <dbReference type="ChEBI" id="CHEBI:43474"/>
        <dbReference type="ChEBI" id="CHEBI:83421"/>
        <dbReference type="EC" id="3.1.3.16"/>
    </reaction>
</comment>
<evidence type="ECO:0000256" key="1">
    <source>
        <dbReference type="ARBA" id="ARBA00013081"/>
    </source>
</evidence>
<keyword evidence="10" id="KW-0904">Protein phosphatase</keyword>
<name>A0A372LW89_9ACTN</name>
<keyword evidence="11" id="KW-0464">Manganese</keyword>
<evidence type="ECO:0000256" key="7">
    <source>
        <dbReference type="ARBA" id="ARBA00022801"/>
    </source>
</evidence>
<evidence type="ECO:0000256" key="8">
    <source>
        <dbReference type="ARBA" id="ARBA00022840"/>
    </source>
</evidence>
<dbReference type="InterPro" id="IPR052016">
    <property type="entry name" value="Bact_Sigma-Reg"/>
</dbReference>
<dbReference type="PROSITE" id="PS50112">
    <property type="entry name" value="PAS"/>
    <property type="match status" value="1"/>
</dbReference>
<evidence type="ECO:0000259" key="18">
    <source>
        <dbReference type="PROSITE" id="PS50113"/>
    </source>
</evidence>
<evidence type="ECO:0000256" key="3">
    <source>
        <dbReference type="ARBA" id="ARBA00022679"/>
    </source>
</evidence>
<dbReference type="PANTHER" id="PTHR43156:SF2">
    <property type="entry name" value="STAGE II SPORULATION PROTEIN E"/>
    <property type="match status" value="1"/>
</dbReference>
<dbReference type="InterPro" id="IPR036457">
    <property type="entry name" value="PPM-type-like_dom_sf"/>
</dbReference>
<dbReference type="SMART" id="SM00331">
    <property type="entry name" value="PP2C_SIG"/>
    <property type="match status" value="1"/>
</dbReference>
<dbReference type="InterPro" id="IPR029016">
    <property type="entry name" value="GAF-like_dom_sf"/>
</dbReference>
<dbReference type="Pfam" id="PF13185">
    <property type="entry name" value="GAF_2"/>
    <property type="match status" value="1"/>
</dbReference>
<gene>
    <name evidence="19" type="ORF">DY218_34015</name>
</gene>
<evidence type="ECO:0000256" key="11">
    <source>
        <dbReference type="ARBA" id="ARBA00023211"/>
    </source>
</evidence>
<organism evidence="19 20">
    <name type="scientific">Streptomyces triticagri</name>
    <dbReference type="NCBI Taxonomy" id="2293568"/>
    <lineage>
        <taxon>Bacteria</taxon>
        <taxon>Bacillati</taxon>
        <taxon>Actinomycetota</taxon>
        <taxon>Actinomycetes</taxon>
        <taxon>Kitasatosporales</taxon>
        <taxon>Streptomycetaceae</taxon>
        <taxon>Streptomyces</taxon>
    </lineage>
</organism>
<dbReference type="InterPro" id="IPR001932">
    <property type="entry name" value="PPM-type_phosphatase-like_dom"/>
</dbReference>
<dbReference type="GO" id="GO:0046872">
    <property type="term" value="F:metal ion binding"/>
    <property type="evidence" value="ECO:0007669"/>
    <property type="project" value="UniProtKB-KW"/>
</dbReference>
<evidence type="ECO:0000256" key="15">
    <source>
        <dbReference type="ARBA" id="ARBA00081350"/>
    </source>
</evidence>
<dbReference type="PANTHER" id="PTHR43156">
    <property type="entry name" value="STAGE II SPORULATION PROTEIN E-RELATED"/>
    <property type="match status" value="1"/>
</dbReference>
<dbReference type="PROSITE" id="PS50113">
    <property type="entry name" value="PAC"/>
    <property type="match status" value="1"/>
</dbReference>
<accession>A0A372LW89</accession>
<dbReference type="SUPFAM" id="SSF55785">
    <property type="entry name" value="PYP-like sensor domain (PAS domain)"/>
    <property type="match status" value="1"/>
</dbReference>
<feature type="domain" description="PAS" evidence="17">
    <location>
        <begin position="243"/>
        <end position="294"/>
    </location>
</feature>
<dbReference type="InterPro" id="IPR000700">
    <property type="entry name" value="PAS-assoc_C"/>
</dbReference>
<evidence type="ECO:0000256" key="16">
    <source>
        <dbReference type="SAM" id="MobiDB-lite"/>
    </source>
</evidence>
<dbReference type="RefSeq" id="WP_128560024.1">
    <property type="nucleotide sequence ID" value="NZ_QUAK01000239.1"/>
</dbReference>
<dbReference type="FunFam" id="3.60.40.10:FF:000005">
    <property type="entry name" value="Serine/threonine protein phosphatase"/>
    <property type="match status" value="1"/>
</dbReference>
<evidence type="ECO:0000256" key="5">
    <source>
        <dbReference type="ARBA" id="ARBA00022741"/>
    </source>
</evidence>
<evidence type="ECO:0000313" key="20">
    <source>
        <dbReference type="Proteomes" id="UP000263094"/>
    </source>
</evidence>
<dbReference type="CDD" id="cd00130">
    <property type="entry name" value="PAS"/>
    <property type="match status" value="1"/>
</dbReference>
<dbReference type="SUPFAM" id="SSF55781">
    <property type="entry name" value="GAF domain-like"/>
    <property type="match status" value="2"/>
</dbReference>
<dbReference type="InterPro" id="IPR013655">
    <property type="entry name" value="PAS_fold_3"/>
</dbReference>
<dbReference type="Pfam" id="PF01590">
    <property type="entry name" value="GAF"/>
    <property type="match status" value="1"/>
</dbReference>
<dbReference type="Pfam" id="PF07228">
    <property type="entry name" value="SpoIIE"/>
    <property type="match status" value="1"/>
</dbReference>
<dbReference type="Gene3D" id="2.10.70.100">
    <property type="match status" value="1"/>
</dbReference>
<dbReference type="SUPFAM" id="SSF81606">
    <property type="entry name" value="PP2C-like"/>
    <property type="match status" value="1"/>
</dbReference>
<keyword evidence="2" id="KW-0597">Phosphoprotein</keyword>
<feature type="region of interest" description="Disordered" evidence="16">
    <location>
        <begin position="1"/>
        <end position="42"/>
    </location>
</feature>
<dbReference type="GO" id="GO:0005524">
    <property type="term" value="F:ATP binding"/>
    <property type="evidence" value="ECO:0007669"/>
    <property type="project" value="UniProtKB-KW"/>
</dbReference>
<evidence type="ECO:0000256" key="4">
    <source>
        <dbReference type="ARBA" id="ARBA00022723"/>
    </source>
</evidence>
<keyword evidence="3" id="KW-0808">Transferase</keyword>
<evidence type="ECO:0000256" key="10">
    <source>
        <dbReference type="ARBA" id="ARBA00022912"/>
    </source>
</evidence>
<keyword evidence="9" id="KW-0460">Magnesium</keyword>
<comment type="caution">
    <text evidence="19">The sequence shown here is derived from an EMBL/GenBank/DDBJ whole genome shotgun (WGS) entry which is preliminary data.</text>
</comment>
<sequence>MRADPDEPADSATTAPEPAGSAGHRRASAPGTPPGSPDGRVSVERGTVLRMLASADPDGLLGSVLGALGSIEARAGALFVTQDDGWLRMTANRNLDPAVVERFPALAPDAELPASVAVRERRSVRAAAEDFQTRYPDLAALRNPVGVIAEPLLVDDRCLGALVVHLSPSYAPDLADEQLISMVAAVCAHRLEDILVTQSAGLPAGTAARLPGGHAVAGQPRDQVRLELALAGGKLGSFQWYVDSDVLVWDARVVRLMGLSPDTFDARLATFLAVVHPDDRERVQEELAESLQTEDCHLVYRVVWPDGSLHWIEAKGIVERSVDGRPQSVIGVAWDATAQREREARREARRAVYLSVTQAFAAALSPQDVLATMIDIVLPELGARALALHMVEEGRLILEGSAGYPPEALKRLSEVGRVRDNPLQAALRAGHPLFFETRRAFLERFPAPELQPVENLQAFVFLPLATADGMVGTCLIAYDHPKRFSPDEETLATAVSGILGQSLARARLSDLRRRRMTDLQQLMMPRALPRLEEFQVAARYLPASQGMQVGGDWFDVLPRPDGGASLVIGDVQGHSAQAAAVMGQLRTALRAHASDGYRVEHLMRRGNQTLYGLDTERFATCCIVDVTPGTGHLQVVRAGHPRPLQAAADGTVCELEVAGGLPLGFAPDDRYPVFHGQLVPGSTLLLYTDGLVDRPGRSYDEALSRVCAVFADWARRDGRDDGDAGLEALAEEIVATASESDTGGDDIAILLIRRP</sequence>
<protein>
    <recommendedName>
        <fullName evidence="1">protein-serine/threonine phosphatase</fullName>
        <ecNumber evidence="1">3.1.3.16</ecNumber>
    </recommendedName>
    <alternativeName>
        <fullName evidence="15">Protein-serine/threonine phosphatase</fullName>
    </alternativeName>
    <alternativeName>
        <fullName evidence="14">Serine/threonine-protein kinase</fullName>
    </alternativeName>
</protein>
<keyword evidence="7" id="KW-0378">Hydrolase</keyword>
<dbReference type="Pfam" id="PF08447">
    <property type="entry name" value="PAS_3"/>
    <property type="match status" value="1"/>
</dbReference>
<evidence type="ECO:0000256" key="9">
    <source>
        <dbReference type="ARBA" id="ARBA00022842"/>
    </source>
</evidence>
<evidence type="ECO:0000313" key="19">
    <source>
        <dbReference type="EMBL" id="RFU82287.1"/>
    </source>
</evidence>